<comment type="similarity">
    <text evidence="7 14">Belongs to the CobU/CobP family.</text>
</comment>
<dbReference type="GO" id="GO:0005525">
    <property type="term" value="F:GTP binding"/>
    <property type="evidence" value="ECO:0007669"/>
    <property type="project" value="UniProtKB-UniRule"/>
</dbReference>
<evidence type="ECO:0000256" key="13">
    <source>
        <dbReference type="ARBA" id="ARBA00023134"/>
    </source>
</evidence>
<dbReference type="EC" id="2.7.7.62" evidence="14"/>
<evidence type="ECO:0000256" key="11">
    <source>
        <dbReference type="ARBA" id="ARBA00022777"/>
    </source>
</evidence>
<sequence>MTRTLVLGGARSGKSAYAERLAAGSGKEVVYLATAAAGDAEMAARIAQHQAQRPAHWRTIEQPLALAAALAEWRAPQRLVLVDCLTLWLSNLMFSDGRQYPDVGAIELPALLHQERAALLAELAIDRGDVVLVSNEVGMGIVPWGAVSRSYADEAGRLNQAVAAACDRVAFVAAGLPLMLKGA</sequence>
<dbReference type="InterPro" id="IPR027417">
    <property type="entry name" value="P-loop_NTPase"/>
</dbReference>
<comment type="catalytic activity">
    <reaction evidence="3">
        <text>adenosylcob(III)inamide + GTP = adenosylcob(III)inamide phosphate + GDP + H(+)</text>
        <dbReference type="Rhea" id="RHEA:15765"/>
        <dbReference type="ChEBI" id="CHEBI:2480"/>
        <dbReference type="ChEBI" id="CHEBI:15378"/>
        <dbReference type="ChEBI" id="CHEBI:37565"/>
        <dbReference type="ChEBI" id="CHEBI:58189"/>
        <dbReference type="ChEBI" id="CHEBI:58502"/>
        <dbReference type="EC" id="2.7.1.156"/>
    </reaction>
</comment>
<keyword evidence="18" id="KW-1185">Reference proteome</keyword>
<dbReference type="PANTHER" id="PTHR34848:SF1">
    <property type="entry name" value="BIFUNCTIONAL ADENOSYLCOBALAMIN BIOSYNTHESIS PROTEIN COBU"/>
    <property type="match status" value="1"/>
</dbReference>
<evidence type="ECO:0000256" key="4">
    <source>
        <dbReference type="ARBA" id="ARBA00003889"/>
    </source>
</evidence>
<comment type="catalytic activity">
    <reaction evidence="1 14">
        <text>adenosylcob(III)inamide + ATP = adenosylcob(III)inamide phosphate + ADP + H(+)</text>
        <dbReference type="Rhea" id="RHEA:15769"/>
        <dbReference type="ChEBI" id="CHEBI:2480"/>
        <dbReference type="ChEBI" id="CHEBI:15378"/>
        <dbReference type="ChEBI" id="CHEBI:30616"/>
        <dbReference type="ChEBI" id="CHEBI:58502"/>
        <dbReference type="ChEBI" id="CHEBI:456216"/>
        <dbReference type="EC" id="2.7.1.156"/>
    </reaction>
</comment>
<feature type="binding site" evidence="16">
    <location>
        <position position="83"/>
    </location>
    <ligand>
        <name>GTP</name>
        <dbReference type="ChEBI" id="CHEBI:37565"/>
    </ligand>
</feature>
<dbReference type="Proteomes" id="UP000448575">
    <property type="component" value="Unassembled WGS sequence"/>
</dbReference>
<feature type="binding site" evidence="16">
    <location>
        <position position="61"/>
    </location>
    <ligand>
        <name>GTP</name>
        <dbReference type="ChEBI" id="CHEBI:37565"/>
    </ligand>
</feature>
<dbReference type="NCBIfam" id="NF004469">
    <property type="entry name" value="PRK05800.1"/>
    <property type="match status" value="1"/>
</dbReference>
<keyword evidence="9 14" id="KW-0808">Transferase</keyword>
<evidence type="ECO:0000256" key="2">
    <source>
        <dbReference type="ARBA" id="ARBA00000711"/>
    </source>
</evidence>
<dbReference type="SUPFAM" id="SSF52540">
    <property type="entry name" value="P-loop containing nucleoside triphosphate hydrolases"/>
    <property type="match status" value="1"/>
</dbReference>
<dbReference type="GO" id="GO:0043752">
    <property type="term" value="F:adenosylcobinamide kinase activity"/>
    <property type="evidence" value="ECO:0007669"/>
    <property type="project" value="UniProtKB-EC"/>
</dbReference>
<evidence type="ECO:0000256" key="3">
    <source>
        <dbReference type="ARBA" id="ARBA00001522"/>
    </source>
</evidence>
<dbReference type="AlphaFoldDB" id="A0A6N9HQL2"/>
<evidence type="ECO:0000313" key="17">
    <source>
        <dbReference type="EMBL" id="MYN05583.1"/>
    </source>
</evidence>
<dbReference type="GO" id="GO:0008820">
    <property type="term" value="F:cobinamide phosphate guanylyltransferase activity"/>
    <property type="evidence" value="ECO:0007669"/>
    <property type="project" value="UniProtKB-UniRule"/>
</dbReference>
<evidence type="ECO:0000256" key="12">
    <source>
        <dbReference type="ARBA" id="ARBA00022840"/>
    </source>
</evidence>
<evidence type="ECO:0000256" key="5">
    <source>
        <dbReference type="ARBA" id="ARBA00004692"/>
    </source>
</evidence>
<evidence type="ECO:0000313" key="18">
    <source>
        <dbReference type="Proteomes" id="UP000448575"/>
    </source>
</evidence>
<comment type="catalytic activity">
    <reaction evidence="2 14">
        <text>adenosylcob(III)inamide phosphate + GTP + H(+) = adenosylcob(III)inamide-GDP + diphosphate</text>
        <dbReference type="Rhea" id="RHEA:22712"/>
        <dbReference type="ChEBI" id="CHEBI:15378"/>
        <dbReference type="ChEBI" id="CHEBI:33019"/>
        <dbReference type="ChEBI" id="CHEBI:37565"/>
        <dbReference type="ChEBI" id="CHEBI:58502"/>
        <dbReference type="ChEBI" id="CHEBI:60487"/>
        <dbReference type="EC" id="2.7.7.62"/>
    </reaction>
</comment>
<comment type="pathway">
    <text evidence="6 14">Cofactor biosynthesis; adenosylcobalamin biosynthesis; adenosylcobalamin from cob(II)yrinate a,c-diamide: step 5/7.</text>
</comment>
<evidence type="ECO:0000256" key="10">
    <source>
        <dbReference type="ARBA" id="ARBA00022741"/>
    </source>
</evidence>
<dbReference type="EMBL" id="WWCJ01000033">
    <property type="protein sequence ID" value="MYN05583.1"/>
    <property type="molecule type" value="Genomic_DNA"/>
</dbReference>
<dbReference type="CDD" id="cd00544">
    <property type="entry name" value="CobU"/>
    <property type="match status" value="1"/>
</dbReference>
<keyword evidence="13 14" id="KW-0342">GTP-binding</keyword>
<proteinExistence type="inferred from homology"/>
<feature type="binding site" evidence="16">
    <location>
        <begin position="33"/>
        <end position="35"/>
    </location>
    <ligand>
        <name>GTP</name>
        <dbReference type="ChEBI" id="CHEBI:37565"/>
    </ligand>
</feature>
<comment type="pathway">
    <text evidence="5 14">Cofactor biosynthesis; adenosylcobalamin biosynthesis; adenosylcobalamin from cob(II)yrinate a,c-diamide: step 6/7.</text>
</comment>
<comment type="caution">
    <text evidence="17">The sequence shown here is derived from an EMBL/GenBank/DDBJ whole genome shotgun (WGS) entry which is preliminary data.</text>
</comment>
<dbReference type="UniPathway" id="UPA00148">
    <property type="reaction ID" value="UER00236"/>
</dbReference>
<dbReference type="EC" id="2.7.1.156" evidence="14"/>
<name>A0A6N9HQL2_9BURK</name>
<keyword evidence="8 14" id="KW-0169">Cobalamin biosynthesis</keyword>
<keyword evidence="10 14" id="KW-0547">Nucleotide-binding</keyword>
<keyword evidence="11 14" id="KW-0418">Kinase</keyword>
<evidence type="ECO:0000256" key="15">
    <source>
        <dbReference type="PIRSR" id="PIRSR006135-1"/>
    </source>
</evidence>
<feature type="active site" description="GMP-histidine intermediate" evidence="15">
    <location>
        <position position="49"/>
    </location>
</feature>
<organism evidence="17 18">
    <name type="scientific">Pseudoduganella guangdongensis</name>
    <dbReference type="NCBI Taxonomy" id="2692179"/>
    <lineage>
        <taxon>Bacteria</taxon>
        <taxon>Pseudomonadati</taxon>
        <taxon>Pseudomonadota</taxon>
        <taxon>Betaproteobacteria</taxon>
        <taxon>Burkholderiales</taxon>
        <taxon>Oxalobacteraceae</taxon>
        <taxon>Telluria group</taxon>
        <taxon>Pseudoduganella</taxon>
    </lineage>
</organism>
<dbReference type="InterPro" id="IPR003203">
    <property type="entry name" value="CobU/CobP"/>
</dbReference>
<dbReference type="PIRSF" id="PIRSF006135">
    <property type="entry name" value="CobU"/>
    <property type="match status" value="1"/>
</dbReference>
<keyword evidence="12 14" id="KW-0067">ATP-binding</keyword>
<evidence type="ECO:0000256" key="9">
    <source>
        <dbReference type="ARBA" id="ARBA00022679"/>
    </source>
</evidence>
<protein>
    <recommendedName>
        <fullName evidence="14">Bifunctional adenosylcobalamin biosynthesis protein</fullName>
        <ecNumber evidence="14">2.7.1.156</ecNumber>
        <ecNumber evidence="14">2.7.7.62</ecNumber>
    </recommendedName>
</protein>
<dbReference type="RefSeq" id="WP_161028528.1">
    <property type="nucleotide sequence ID" value="NZ_WWCJ01000033.1"/>
</dbReference>
<accession>A0A6N9HQL2</accession>
<dbReference type="Pfam" id="PF02283">
    <property type="entry name" value="CobU"/>
    <property type="match status" value="1"/>
</dbReference>
<dbReference type="GO" id="GO:0005524">
    <property type="term" value="F:ATP binding"/>
    <property type="evidence" value="ECO:0007669"/>
    <property type="project" value="UniProtKB-UniRule"/>
</dbReference>
<dbReference type="Gene3D" id="3.40.50.300">
    <property type="entry name" value="P-loop containing nucleotide triphosphate hydrolases"/>
    <property type="match status" value="1"/>
</dbReference>
<evidence type="ECO:0000256" key="1">
    <source>
        <dbReference type="ARBA" id="ARBA00000312"/>
    </source>
</evidence>
<dbReference type="GO" id="GO:0009236">
    <property type="term" value="P:cobalamin biosynthetic process"/>
    <property type="evidence" value="ECO:0007669"/>
    <property type="project" value="UniProtKB-UniRule"/>
</dbReference>
<evidence type="ECO:0000256" key="14">
    <source>
        <dbReference type="PIRNR" id="PIRNR006135"/>
    </source>
</evidence>
<evidence type="ECO:0000256" key="8">
    <source>
        <dbReference type="ARBA" id="ARBA00022573"/>
    </source>
</evidence>
<dbReference type="PANTHER" id="PTHR34848">
    <property type="match status" value="1"/>
</dbReference>
<comment type="function">
    <text evidence="4 14">Catalyzes ATP-dependent phosphorylation of adenosylcobinamide and addition of GMP to adenosylcobinamide phosphate.</text>
</comment>
<keyword evidence="17" id="KW-0548">Nucleotidyltransferase</keyword>
<reference evidence="17 18" key="1">
    <citation type="submission" date="2019-12" db="EMBL/GenBank/DDBJ databases">
        <title>Novel species isolated from a subtropical stream in China.</title>
        <authorList>
            <person name="Lu H."/>
        </authorList>
    </citation>
    <scope>NUCLEOTIDE SEQUENCE [LARGE SCALE GENOMIC DNA]</scope>
    <source>
        <strain evidence="17 18">DS3</strain>
    </source>
</reference>
<evidence type="ECO:0000256" key="6">
    <source>
        <dbReference type="ARBA" id="ARBA00005159"/>
    </source>
</evidence>
<feature type="binding site" evidence="16">
    <location>
        <begin position="8"/>
        <end position="15"/>
    </location>
    <ligand>
        <name>GTP</name>
        <dbReference type="ChEBI" id="CHEBI:37565"/>
    </ligand>
</feature>
<evidence type="ECO:0000256" key="16">
    <source>
        <dbReference type="PIRSR" id="PIRSR006135-2"/>
    </source>
</evidence>
<evidence type="ECO:0000256" key="7">
    <source>
        <dbReference type="ARBA" id="ARBA00007490"/>
    </source>
</evidence>
<gene>
    <name evidence="17" type="primary">cobU</name>
    <name evidence="17" type="ORF">GTP41_26170</name>
</gene>